<keyword evidence="1" id="KW-0732">Signal</keyword>
<sequence length="351" mass="39574" precursor="true">MTFCHGSVAATTAAILLSIHATCFAETPQSEMASLPRIRVLNSKLIWDAAPHNAFTDLIRWKDRWYCSFREGIAHASYDGKVRILRSEDGKTWESLVQFTEEGHDLRDPKLCVLPDGRLLVGMGDRTQDTKNPLNWRTVTRVSVTADGERWDKRIVGDPQVWMWRFVTHGDYVYSFGYCQRPKGLGGETFLVFYRSRDGLEWERIVQTEAGGGYVNEAAFAFQPDSRCVVLLRREGGQNRLGLSRPPYKDWTWQELNDRFNGPALIQFSDGRLLVGGRAKPIGAGSAKTALAWLSIDPPNLSPALTLPSQHETGYPGLHLFGKELWTSYYSSESGKCSIYIARLDVTYNAK</sequence>
<reference evidence="2 3" key="1">
    <citation type="submission" date="2019-02" db="EMBL/GenBank/DDBJ databases">
        <title>Deep-cultivation of Planctomycetes and their phenomic and genomic characterization uncovers novel biology.</title>
        <authorList>
            <person name="Wiegand S."/>
            <person name="Jogler M."/>
            <person name="Boedeker C."/>
            <person name="Pinto D."/>
            <person name="Vollmers J."/>
            <person name="Rivas-Marin E."/>
            <person name="Kohn T."/>
            <person name="Peeters S.H."/>
            <person name="Heuer A."/>
            <person name="Rast P."/>
            <person name="Oberbeckmann S."/>
            <person name="Bunk B."/>
            <person name="Jeske O."/>
            <person name="Meyerdierks A."/>
            <person name="Storesund J.E."/>
            <person name="Kallscheuer N."/>
            <person name="Luecker S."/>
            <person name="Lage O.M."/>
            <person name="Pohl T."/>
            <person name="Merkel B.J."/>
            <person name="Hornburger P."/>
            <person name="Mueller R.-W."/>
            <person name="Bruemmer F."/>
            <person name="Labrenz M."/>
            <person name="Spormann A.M."/>
            <person name="Op den Camp H."/>
            <person name="Overmann J."/>
            <person name="Amann R."/>
            <person name="Jetten M.S.M."/>
            <person name="Mascher T."/>
            <person name="Medema M.H."/>
            <person name="Devos D.P."/>
            <person name="Kaster A.-K."/>
            <person name="Ovreas L."/>
            <person name="Rohde M."/>
            <person name="Galperin M.Y."/>
            <person name="Jogler C."/>
        </authorList>
    </citation>
    <scope>NUCLEOTIDE SEQUENCE [LARGE SCALE GENOMIC DNA]</scope>
    <source>
        <strain evidence="2 3">ETA_A8</strain>
    </source>
</reference>
<accession>A0A517Y526</accession>
<feature type="signal peptide" evidence="1">
    <location>
        <begin position="1"/>
        <end position="25"/>
    </location>
</feature>
<evidence type="ECO:0000313" key="3">
    <source>
        <dbReference type="Proteomes" id="UP000315017"/>
    </source>
</evidence>
<dbReference type="Proteomes" id="UP000315017">
    <property type="component" value="Chromosome"/>
</dbReference>
<dbReference type="EMBL" id="CP036274">
    <property type="protein sequence ID" value="QDU25300.1"/>
    <property type="molecule type" value="Genomic_DNA"/>
</dbReference>
<name>A0A517Y526_9BACT</name>
<evidence type="ECO:0000256" key="1">
    <source>
        <dbReference type="SAM" id="SignalP"/>
    </source>
</evidence>
<evidence type="ECO:0008006" key="4">
    <source>
        <dbReference type="Google" id="ProtNLM"/>
    </source>
</evidence>
<dbReference type="InterPro" id="IPR036278">
    <property type="entry name" value="Sialidase_sf"/>
</dbReference>
<dbReference type="AlphaFoldDB" id="A0A517Y526"/>
<feature type="chain" id="PRO_5022057497" description="Exo-alpha-sialidase" evidence="1">
    <location>
        <begin position="26"/>
        <end position="351"/>
    </location>
</feature>
<dbReference type="SUPFAM" id="SSF50939">
    <property type="entry name" value="Sialidases"/>
    <property type="match status" value="1"/>
</dbReference>
<dbReference type="KEGG" id="aagg:ETAA8_03640"/>
<evidence type="ECO:0000313" key="2">
    <source>
        <dbReference type="EMBL" id="QDU25300.1"/>
    </source>
</evidence>
<organism evidence="2 3">
    <name type="scientific">Anatilimnocola aggregata</name>
    <dbReference type="NCBI Taxonomy" id="2528021"/>
    <lineage>
        <taxon>Bacteria</taxon>
        <taxon>Pseudomonadati</taxon>
        <taxon>Planctomycetota</taxon>
        <taxon>Planctomycetia</taxon>
        <taxon>Pirellulales</taxon>
        <taxon>Pirellulaceae</taxon>
        <taxon>Anatilimnocola</taxon>
    </lineage>
</organism>
<protein>
    <recommendedName>
        <fullName evidence="4">Exo-alpha-sialidase</fullName>
    </recommendedName>
</protein>
<gene>
    <name evidence="2" type="ORF">ETAA8_03640</name>
</gene>
<proteinExistence type="predicted"/>
<dbReference type="Gene3D" id="2.120.10.10">
    <property type="match status" value="1"/>
</dbReference>
<keyword evidence="3" id="KW-1185">Reference proteome</keyword>